<dbReference type="Pfam" id="PF00873">
    <property type="entry name" value="ACR_tran"/>
    <property type="match status" value="1"/>
</dbReference>
<accession>A0ABT2QZ49</accession>
<feature type="transmembrane region" description="Helical" evidence="1">
    <location>
        <begin position="467"/>
        <end position="486"/>
    </location>
</feature>
<keyword evidence="1" id="KW-0812">Transmembrane</keyword>
<feature type="transmembrane region" description="Helical" evidence="1">
    <location>
        <begin position="364"/>
        <end position="384"/>
    </location>
</feature>
<feature type="transmembrane region" description="Helical" evidence="1">
    <location>
        <begin position="975"/>
        <end position="995"/>
    </location>
</feature>
<evidence type="ECO:0000313" key="2">
    <source>
        <dbReference type="EMBL" id="MCU5782800.1"/>
    </source>
</evidence>
<dbReference type="Gene3D" id="3.30.70.1320">
    <property type="entry name" value="Multidrug efflux transporter AcrB pore domain like"/>
    <property type="match status" value="1"/>
</dbReference>
<dbReference type="SUPFAM" id="SSF82714">
    <property type="entry name" value="Multidrug efflux transporter AcrB TolC docking domain, DN and DC subdomains"/>
    <property type="match status" value="2"/>
</dbReference>
<gene>
    <name evidence="2" type="ORF">MA04_02100</name>
</gene>
<keyword evidence="1" id="KW-1133">Transmembrane helix</keyword>
<feature type="transmembrane region" description="Helical" evidence="1">
    <location>
        <begin position="338"/>
        <end position="357"/>
    </location>
</feature>
<name>A0ABT2QZ49_9GAMM</name>
<comment type="caution">
    <text evidence="2">The sequence shown here is derived from an EMBL/GenBank/DDBJ whole genome shotgun (WGS) entry which is preliminary data.</text>
</comment>
<dbReference type="PRINTS" id="PR00702">
    <property type="entry name" value="ACRIFLAVINRP"/>
</dbReference>
<dbReference type="RefSeq" id="WP_262460384.1">
    <property type="nucleotide sequence ID" value="NZ_ARXS01000010.1"/>
</dbReference>
<dbReference type="PANTHER" id="PTHR32063:SF0">
    <property type="entry name" value="SWARMING MOTILITY PROTEIN SWRC"/>
    <property type="match status" value="1"/>
</dbReference>
<keyword evidence="1" id="KW-0472">Membrane</keyword>
<protein>
    <submittedName>
        <fullName evidence="2">Acriflavin resistance protein</fullName>
    </submittedName>
</protein>
<dbReference type="Gene3D" id="3.30.70.1430">
    <property type="entry name" value="Multidrug efflux transporter AcrB pore domain"/>
    <property type="match status" value="2"/>
</dbReference>
<proteinExistence type="predicted"/>
<organism evidence="2 3">
    <name type="scientific">Alloalcanivorax balearicus MACL04</name>
    <dbReference type="NCBI Taxonomy" id="1177182"/>
    <lineage>
        <taxon>Bacteria</taxon>
        <taxon>Pseudomonadati</taxon>
        <taxon>Pseudomonadota</taxon>
        <taxon>Gammaproteobacteria</taxon>
        <taxon>Oceanospirillales</taxon>
        <taxon>Alcanivoracaceae</taxon>
        <taxon>Alloalcanivorax</taxon>
    </lineage>
</organism>
<feature type="transmembrane region" description="Helical" evidence="1">
    <location>
        <begin position="435"/>
        <end position="455"/>
    </location>
</feature>
<feature type="transmembrane region" description="Helical" evidence="1">
    <location>
        <begin position="390"/>
        <end position="414"/>
    </location>
</feature>
<dbReference type="Gene3D" id="1.20.1640.10">
    <property type="entry name" value="Multidrug efflux transporter AcrB transmembrane domain"/>
    <property type="match status" value="2"/>
</dbReference>
<dbReference type="InterPro" id="IPR001036">
    <property type="entry name" value="Acrflvin-R"/>
</dbReference>
<dbReference type="Gene3D" id="3.30.70.1440">
    <property type="entry name" value="Multidrug efflux transporter AcrB pore domain"/>
    <property type="match status" value="1"/>
</dbReference>
<dbReference type="SUPFAM" id="SSF82866">
    <property type="entry name" value="Multidrug efflux transporter AcrB transmembrane domain"/>
    <property type="match status" value="2"/>
</dbReference>
<dbReference type="Proteomes" id="UP001064106">
    <property type="component" value="Unassembled WGS sequence"/>
</dbReference>
<feature type="transmembrane region" description="Helical" evidence="1">
    <location>
        <begin position="891"/>
        <end position="920"/>
    </location>
</feature>
<feature type="transmembrane region" description="Helical" evidence="1">
    <location>
        <begin position="526"/>
        <end position="544"/>
    </location>
</feature>
<feature type="transmembrane region" description="Helical" evidence="1">
    <location>
        <begin position="865"/>
        <end position="884"/>
    </location>
</feature>
<dbReference type="Gene3D" id="3.30.2090.10">
    <property type="entry name" value="Multidrug efflux transporter AcrB TolC docking domain, DN and DC subdomains"/>
    <property type="match status" value="2"/>
</dbReference>
<feature type="transmembrane region" description="Helical" evidence="1">
    <location>
        <begin position="1007"/>
        <end position="1033"/>
    </location>
</feature>
<sequence>MGFDRVLQHSTLIAVAVLILCVLGISAALRVPVQMIPDLEVRTISVETRWPGASPRDVEQEILIEQEQYLRTLPNLRRMVSTASIGQATIELEFPFGVDINEALIRTNNALSQVSGYPENVDAPALTTISSSDEPFMYFRIGPRADSRIQPDLAMIRNFLEDEVRPRLERVVGVSLVEIRGAEERQVRVEVDPHRLAERGLDMTDVRNALQARNVDRSAGDLDSGKRSVMVRTLGRFSAPTDMGDLIVAERHGALVRLSDLAEIQLSHHELRSRAFYNGQPSLILAVRRETGSNVIQTKYAVLPEVEAISAETLAPLGLEMTLVNEDARYVEDSVANVWRNLLLGTLLATLVMYAFLRSARSTLVGVVAVPICTIAAFIGLLLAGRTLNVISLAGVAFAIGMTLDNTIVVLESIDQARRRGLKPFDAAVAGVRRVWTAVIASTLTSVLVFAPTLFIQEEAGQLYSDIAIAISTSILASMAVAVTVLPTMAARLLPSLAPSDSANDGALDRIGRWIARIHGSPQRRGAILVGTLCASVLAVVWLTPPAEYLPEGEEARIFSRMIAPPGYNLTEMEGIARELIPELRQRLEDQPARFHSDETDMPALRFFALFVDAQGINVITDPKDPADVEALMGALEARFTAWPGMRAFASRGSIISSNDGGTRSINVNISGSDLARIYQVAGLAYARAGVLFDGAQIGSEPGSLSLDQSLLEVRPRWERLAEVGLDAERFGYSVAALSDGAFADEMILDDRRVDIYLFSSAGSEQRADRLRDLPVATPDGAVLPLSALADLHDSVDTDSIRRLDGRRTVTLNIVPPRSVALETGVERVRTELIEAMRVAGEIPHGVSVGITGASDQLQATREAVSGNFIIAVLLCYLMLVAIFRHWGRPLLVMATIPLGLAGGILGLAILNSVGAAFGIHQPFDMITLLGFLVLLGAVVNNPILIVQEAYKRLEEGAESIAVAVDDAVHTRLRAILMSSLTTIFGIAPLVLIPGAGTELYRGLGAIVMFGIAFSTVVTLTFLPSLMVTTLVMKERFGMRLRRRGSRLATRR</sequence>
<evidence type="ECO:0000256" key="1">
    <source>
        <dbReference type="SAM" id="Phobius"/>
    </source>
</evidence>
<dbReference type="EMBL" id="ARXS01000010">
    <property type="protein sequence ID" value="MCU5782800.1"/>
    <property type="molecule type" value="Genomic_DNA"/>
</dbReference>
<dbReference type="InterPro" id="IPR027463">
    <property type="entry name" value="AcrB_DN_DC_subdom"/>
</dbReference>
<keyword evidence="3" id="KW-1185">Reference proteome</keyword>
<reference evidence="2" key="1">
    <citation type="submission" date="2012-09" db="EMBL/GenBank/DDBJ databases">
        <title>Genome Sequence of alkane-degrading Bacterium Alcanivorax balearicus MACL04.</title>
        <authorList>
            <person name="Lai Q."/>
            <person name="Shao Z."/>
        </authorList>
    </citation>
    <scope>NUCLEOTIDE SEQUENCE</scope>
    <source>
        <strain evidence="2">MACL04</strain>
    </source>
</reference>
<evidence type="ECO:0000313" key="3">
    <source>
        <dbReference type="Proteomes" id="UP001064106"/>
    </source>
</evidence>
<feature type="transmembrane region" description="Helical" evidence="1">
    <location>
        <begin position="926"/>
        <end position="947"/>
    </location>
</feature>
<dbReference type="PANTHER" id="PTHR32063">
    <property type="match status" value="1"/>
</dbReference>
<dbReference type="SUPFAM" id="SSF82693">
    <property type="entry name" value="Multidrug efflux transporter AcrB pore domain, PN1, PN2, PC1 and PC2 subdomains"/>
    <property type="match status" value="2"/>
</dbReference>